<evidence type="ECO:0000256" key="1">
    <source>
        <dbReference type="SAM" id="Phobius"/>
    </source>
</evidence>
<protein>
    <submittedName>
        <fullName evidence="2">Uncharacterized protein</fullName>
    </submittedName>
</protein>
<evidence type="ECO:0000313" key="2">
    <source>
        <dbReference type="EMBL" id="CAK0839424.1"/>
    </source>
</evidence>
<keyword evidence="3" id="KW-1185">Reference proteome</keyword>
<evidence type="ECO:0000313" key="3">
    <source>
        <dbReference type="Proteomes" id="UP001189429"/>
    </source>
</evidence>
<sequence length="213" mass="23118">MTTGRFGIEHSSAQRDVLDYALPAAAVVMTLAAPFITFAALGRGPVLQELRAATGRWLSLISLVITLLSPMFFISNYYQTTLLQYGVYSVLLSQATIMADRMGKRRALPPLLVWHSINLLNLIGGGNSLLLFYGLGPGGLIRIFIISPYGDCPDGDEAVSYCSDNWIAAQLLAGFLYLVLHILAFFIVGMRVAHSYGGEDDKPVEGVISTIDT</sequence>
<feature type="transmembrane region" description="Helical" evidence="1">
    <location>
        <begin position="54"/>
        <end position="75"/>
    </location>
</feature>
<name>A0ABN9T3R5_9DINO</name>
<comment type="caution">
    <text evidence="2">The sequence shown here is derived from an EMBL/GenBank/DDBJ whole genome shotgun (WGS) entry which is preliminary data.</text>
</comment>
<dbReference type="EMBL" id="CAUYUJ010014291">
    <property type="protein sequence ID" value="CAK0839424.1"/>
    <property type="molecule type" value="Genomic_DNA"/>
</dbReference>
<keyword evidence="1" id="KW-1133">Transmembrane helix</keyword>
<feature type="transmembrane region" description="Helical" evidence="1">
    <location>
        <begin position="166"/>
        <end position="188"/>
    </location>
</feature>
<organism evidence="2 3">
    <name type="scientific">Prorocentrum cordatum</name>
    <dbReference type="NCBI Taxonomy" id="2364126"/>
    <lineage>
        <taxon>Eukaryota</taxon>
        <taxon>Sar</taxon>
        <taxon>Alveolata</taxon>
        <taxon>Dinophyceae</taxon>
        <taxon>Prorocentrales</taxon>
        <taxon>Prorocentraceae</taxon>
        <taxon>Prorocentrum</taxon>
    </lineage>
</organism>
<dbReference type="Proteomes" id="UP001189429">
    <property type="component" value="Unassembled WGS sequence"/>
</dbReference>
<feature type="transmembrane region" description="Helical" evidence="1">
    <location>
        <begin position="111"/>
        <end position="135"/>
    </location>
</feature>
<accession>A0ABN9T3R5</accession>
<gene>
    <name evidence="2" type="ORF">PCOR1329_LOCUS35100</name>
</gene>
<proteinExistence type="predicted"/>
<keyword evidence="1" id="KW-0812">Transmembrane</keyword>
<keyword evidence="1" id="KW-0472">Membrane</keyword>
<reference evidence="2" key="1">
    <citation type="submission" date="2023-10" db="EMBL/GenBank/DDBJ databases">
        <authorList>
            <person name="Chen Y."/>
            <person name="Shah S."/>
            <person name="Dougan E. K."/>
            <person name="Thang M."/>
            <person name="Chan C."/>
        </authorList>
    </citation>
    <scope>NUCLEOTIDE SEQUENCE [LARGE SCALE GENOMIC DNA]</scope>
</reference>
<feature type="transmembrane region" description="Helical" evidence="1">
    <location>
        <begin position="20"/>
        <end position="42"/>
    </location>
</feature>